<dbReference type="GO" id="GO:0003677">
    <property type="term" value="F:DNA binding"/>
    <property type="evidence" value="ECO:0007669"/>
    <property type="project" value="UniProtKB-KW"/>
</dbReference>
<keyword evidence="3" id="KW-0804">Transcription</keyword>
<dbReference type="InterPro" id="IPR016032">
    <property type="entry name" value="Sig_transdc_resp-reg_C-effctor"/>
</dbReference>
<dbReference type="InterPro" id="IPR000792">
    <property type="entry name" value="Tscrpt_reg_LuxR_C"/>
</dbReference>
<organism evidence="5">
    <name type="scientific">marine sediment metagenome</name>
    <dbReference type="NCBI Taxonomy" id="412755"/>
    <lineage>
        <taxon>unclassified sequences</taxon>
        <taxon>metagenomes</taxon>
        <taxon>ecological metagenomes</taxon>
    </lineage>
</organism>
<dbReference type="InterPro" id="IPR036388">
    <property type="entry name" value="WH-like_DNA-bd_sf"/>
</dbReference>
<dbReference type="PROSITE" id="PS50043">
    <property type="entry name" value="HTH_LUXR_2"/>
    <property type="match status" value="1"/>
</dbReference>
<dbReference type="AlphaFoldDB" id="A0A0F9R0F4"/>
<dbReference type="Pfam" id="PF00196">
    <property type="entry name" value="GerE"/>
    <property type="match status" value="1"/>
</dbReference>
<dbReference type="PRINTS" id="PR00038">
    <property type="entry name" value="HTHLUXR"/>
</dbReference>
<evidence type="ECO:0000256" key="1">
    <source>
        <dbReference type="ARBA" id="ARBA00023015"/>
    </source>
</evidence>
<dbReference type="GO" id="GO:0006355">
    <property type="term" value="P:regulation of DNA-templated transcription"/>
    <property type="evidence" value="ECO:0007669"/>
    <property type="project" value="InterPro"/>
</dbReference>
<keyword evidence="2" id="KW-0238">DNA-binding</keyword>
<dbReference type="SMART" id="SM00421">
    <property type="entry name" value="HTH_LUXR"/>
    <property type="match status" value="1"/>
</dbReference>
<dbReference type="PANTHER" id="PTHR44688">
    <property type="entry name" value="DNA-BINDING TRANSCRIPTIONAL ACTIVATOR DEVR_DOSR"/>
    <property type="match status" value="1"/>
</dbReference>
<reference evidence="5" key="1">
    <citation type="journal article" date="2015" name="Nature">
        <title>Complex archaea that bridge the gap between prokaryotes and eukaryotes.</title>
        <authorList>
            <person name="Spang A."/>
            <person name="Saw J.H."/>
            <person name="Jorgensen S.L."/>
            <person name="Zaremba-Niedzwiedzka K."/>
            <person name="Martijn J."/>
            <person name="Lind A.E."/>
            <person name="van Eijk R."/>
            <person name="Schleper C."/>
            <person name="Guy L."/>
            <person name="Ettema T.J."/>
        </authorList>
    </citation>
    <scope>NUCLEOTIDE SEQUENCE</scope>
</reference>
<dbReference type="PANTHER" id="PTHR44688:SF16">
    <property type="entry name" value="DNA-BINDING TRANSCRIPTIONAL ACTIVATOR DEVR_DOSR"/>
    <property type="match status" value="1"/>
</dbReference>
<keyword evidence="1" id="KW-0805">Transcription regulation</keyword>
<evidence type="ECO:0000256" key="3">
    <source>
        <dbReference type="ARBA" id="ARBA00023163"/>
    </source>
</evidence>
<dbReference type="Gene3D" id="1.10.10.10">
    <property type="entry name" value="Winged helix-like DNA-binding domain superfamily/Winged helix DNA-binding domain"/>
    <property type="match status" value="1"/>
</dbReference>
<dbReference type="CDD" id="cd06170">
    <property type="entry name" value="LuxR_C_like"/>
    <property type="match status" value="1"/>
</dbReference>
<protein>
    <recommendedName>
        <fullName evidence="4">HTH luxR-type domain-containing protein</fullName>
    </recommendedName>
</protein>
<gene>
    <name evidence="5" type="ORF">LCGC14_0654910</name>
</gene>
<comment type="caution">
    <text evidence="5">The sequence shown here is derived from an EMBL/GenBank/DDBJ whole genome shotgun (WGS) entry which is preliminary data.</text>
</comment>
<evidence type="ECO:0000313" key="5">
    <source>
        <dbReference type="EMBL" id="KKN48229.1"/>
    </source>
</evidence>
<evidence type="ECO:0000259" key="4">
    <source>
        <dbReference type="PROSITE" id="PS50043"/>
    </source>
</evidence>
<evidence type="ECO:0000256" key="2">
    <source>
        <dbReference type="ARBA" id="ARBA00023125"/>
    </source>
</evidence>
<proteinExistence type="predicted"/>
<feature type="domain" description="HTH luxR-type" evidence="4">
    <location>
        <begin position="57"/>
        <end position="122"/>
    </location>
</feature>
<accession>A0A0F9R0F4</accession>
<sequence length="141" mass="15331">MKLSDYVLIGAVNGGYRYGYIADILDKGLTLVISLSEEGESKIAYDAAYNALTGQESIDYVSIITEVEKQIVPLLAAGYNTKEIAGEMSISPRTVRSHLWTLRIKLHLDDRAQLIAFSPALDAMIKKQAGVDAAVEAVIGR</sequence>
<dbReference type="SUPFAM" id="SSF46894">
    <property type="entry name" value="C-terminal effector domain of the bipartite response regulators"/>
    <property type="match status" value="1"/>
</dbReference>
<name>A0A0F9R0F4_9ZZZZ</name>
<dbReference type="EMBL" id="LAZR01001231">
    <property type="protein sequence ID" value="KKN48229.1"/>
    <property type="molecule type" value="Genomic_DNA"/>
</dbReference>